<dbReference type="InterPro" id="IPR041728">
    <property type="entry name" value="GPAT/DHAPAT_LPLAT"/>
</dbReference>
<dbReference type="InterPro" id="IPR045520">
    <property type="entry name" value="GPAT/DHAPAT_C"/>
</dbReference>
<dbReference type="PANTHER" id="PTHR12563:SF17">
    <property type="entry name" value="DIHYDROXYACETONE PHOSPHATE ACYLTRANSFERASE"/>
    <property type="match status" value="1"/>
</dbReference>
<keyword evidence="7 10" id="KW-0472">Membrane</keyword>
<dbReference type="InterPro" id="IPR002123">
    <property type="entry name" value="Plipid/glycerol_acylTrfase"/>
</dbReference>
<dbReference type="GO" id="GO:0012505">
    <property type="term" value="C:endomembrane system"/>
    <property type="evidence" value="ECO:0007669"/>
    <property type="project" value="UniProtKB-SubCell"/>
</dbReference>
<dbReference type="EC" id="2.3.1.15" evidence="4"/>
<feature type="transmembrane region" description="Helical" evidence="10">
    <location>
        <begin position="804"/>
        <end position="824"/>
    </location>
</feature>
<evidence type="ECO:0000256" key="9">
    <source>
        <dbReference type="ARBA" id="ARBA00048427"/>
    </source>
</evidence>
<comment type="catalytic activity">
    <reaction evidence="9">
        <text>sn-glycerol 3-phosphate + an acyl-CoA = a 1-acyl-sn-glycero-3-phosphate + CoA</text>
        <dbReference type="Rhea" id="RHEA:15325"/>
        <dbReference type="ChEBI" id="CHEBI:57287"/>
        <dbReference type="ChEBI" id="CHEBI:57597"/>
        <dbReference type="ChEBI" id="CHEBI:57970"/>
        <dbReference type="ChEBI" id="CHEBI:58342"/>
        <dbReference type="EC" id="2.3.1.15"/>
    </reaction>
</comment>
<keyword evidence="6 12" id="KW-0808">Transferase</keyword>
<reference evidence="12" key="1">
    <citation type="submission" date="2019-01" db="EMBL/GenBank/DDBJ databases">
        <authorList>
            <consortium name="Genoscope - CEA"/>
            <person name="William W."/>
        </authorList>
    </citation>
    <scope>NUCLEOTIDE SEQUENCE</scope>
    <source>
        <strain evidence="12">CR-1</strain>
    </source>
</reference>
<evidence type="ECO:0000256" key="7">
    <source>
        <dbReference type="ARBA" id="ARBA00023136"/>
    </source>
</evidence>
<dbReference type="Pfam" id="PF01553">
    <property type="entry name" value="Acyltransferase"/>
    <property type="match status" value="1"/>
</dbReference>
<protein>
    <recommendedName>
        <fullName evidence="5">Glycerol-3-phosphate acyltransferase</fullName>
        <ecNumber evidence="4">2.3.1.15</ecNumber>
    </recommendedName>
</protein>
<keyword evidence="10" id="KW-1133">Transmembrane helix</keyword>
<sequence>MMRNRAEISGPAPTIRGRYIMKKKEKKKNRPTRTGRVRILLNKMLNGTHRHYSCFLPGDVKSFSAAALKSFFSGITVSESQKSALRGMPPDAVVVYVTKDKNNLEYLFSHFRYQTEGIAFPEIGLDYKIFLWQPVSRIFKMALAGLAYMKAMRSMPDPYKTGYVKDALLGGRAGMLSLIEKKGFRRRFVKKRVDPVQYLLEIQRDTGRPIFLVPQLMFFSKMAPHDTPKLLDILLGTEEKPGRIKKMVAIFKNPGKIFVEMSDPVSLKKFIARRRDQSPQSQAIALRQELLDILNHHRQTITGPVIKSRAELKEIVLTSPDLRKFMASHSETYDLSVSEILGKADGHLDEIAANYKPATVKLGNIGVKWIFDAMFEGISLNRETLERVKKMSLKGPLVVIPCHKSHIDYLVMSYILYSQNMPCPHIAAGVNLSFWPLGPFFRSGGAFFLRRTFKGDTLYSKVFAQYIHTLLAEGFPIEFFIEGGRSRTGKLLGPKLGFLSILLDAYRNGACPDLIFAPVFVGYDRVLEEKAYVREIEGEEKESENLSQVIKARKFLKKKYGRIYIKFHEPISLNKFLAQKGLSLKKMGPGAFQSFCVDFGHRVITAIDRVAVVTPHAVVAAALLNCEKKRFSAERLQNHIDTYMSYLMARSVNLSDTLLMSPRHAAARAVDEYADRKFIDRHIPDGDGKDGEPGQARFAVNPGKRGILDYYKNNCVSCFIPAAYTALAILQKDSFQFSTDGMAGQWDFLQNLFQREFFLEQDRSSKSFMGANLKIFVEEGILSPQASRPDSYQITSKGFRKLRLFAGFVMTYFESYLIVLRYLAKAPDKQMKTRDALKKITAVGNRMYKTDQIERPEALSEINCKNALAFFASRGIESEKDADKIPFYETRIKRYINLL</sequence>
<name>A0A484HK52_9BACT</name>
<comment type="similarity">
    <text evidence="3">Belongs to the GPAT/DAPAT family.</text>
</comment>
<dbReference type="PANTHER" id="PTHR12563">
    <property type="entry name" value="GLYCEROL-3-PHOSPHATE ACYLTRANSFERASE"/>
    <property type="match status" value="1"/>
</dbReference>
<evidence type="ECO:0000256" key="2">
    <source>
        <dbReference type="ARBA" id="ARBA00004765"/>
    </source>
</evidence>
<proteinExistence type="inferred from homology"/>
<keyword evidence="10" id="KW-0812">Transmembrane</keyword>
<evidence type="ECO:0000259" key="11">
    <source>
        <dbReference type="SMART" id="SM00563"/>
    </source>
</evidence>
<comment type="pathway">
    <text evidence="2">Phospholipid metabolism; CDP-diacylglycerol biosynthesis; CDP-diacylglycerol from sn-glycerol 3-phosphate: step 1/3.</text>
</comment>
<evidence type="ECO:0000256" key="1">
    <source>
        <dbReference type="ARBA" id="ARBA00004184"/>
    </source>
</evidence>
<evidence type="ECO:0000256" key="4">
    <source>
        <dbReference type="ARBA" id="ARBA00013113"/>
    </source>
</evidence>
<feature type="domain" description="Phospholipid/glycerol acyltransferase" evidence="11">
    <location>
        <begin position="397"/>
        <end position="524"/>
    </location>
</feature>
<evidence type="ECO:0000256" key="3">
    <source>
        <dbReference type="ARBA" id="ARBA00007937"/>
    </source>
</evidence>
<evidence type="ECO:0000256" key="8">
    <source>
        <dbReference type="ARBA" id="ARBA00023315"/>
    </source>
</evidence>
<dbReference type="InterPro" id="IPR022284">
    <property type="entry name" value="GPAT/DHAPAT"/>
</dbReference>
<gene>
    <name evidence="12" type="ORF">EPICR_60127</name>
</gene>
<keyword evidence="8 12" id="KW-0012">Acyltransferase</keyword>
<dbReference type="GO" id="GO:0004366">
    <property type="term" value="F:glycerol-3-phosphate O-acyltransferase activity"/>
    <property type="evidence" value="ECO:0007669"/>
    <property type="project" value="UniProtKB-EC"/>
</dbReference>
<dbReference type="EMBL" id="CAACVI010000049">
    <property type="protein sequence ID" value="VEN75139.1"/>
    <property type="molecule type" value="Genomic_DNA"/>
</dbReference>
<dbReference type="UniPathway" id="UPA00557">
    <property type="reaction ID" value="UER00612"/>
</dbReference>
<evidence type="ECO:0000256" key="10">
    <source>
        <dbReference type="SAM" id="Phobius"/>
    </source>
</evidence>
<evidence type="ECO:0000313" key="12">
    <source>
        <dbReference type="EMBL" id="VEN75139.1"/>
    </source>
</evidence>
<evidence type="ECO:0000256" key="5">
    <source>
        <dbReference type="ARBA" id="ARBA00013432"/>
    </source>
</evidence>
<dbReference type="GO" id="GO:0016024">
    <property type="term" value="P:CDP-diacylglycerol biosynthetic process"/>
    <property type="evidence" value="ECO:0007669"/>
    <property type="project" value="UniProtKB-UniPathway"/>
</dbReference>
<dbReference type="SMART" id="SM00563">
    <property type="entry name" value="PlsC"/>
    <property type="match status" value="1"/>
</dbReference>
<dbReference type="SUPFAM" id="SSF69593">
    <property type="entry name" value="Glycerol-3-phosphate (1)-acyltransferase"/>
    <property type="match status" value="1"/>
</dbReference>
<dbReference type="CDD" id="cd07993">
    <property type="entry name" value="LPLAT_DHAPAT-like"/>
    <property type="match status" value="1"/>
</dbReference>
<dbReference type="AlphaFoldDB" id="A0A484HK52"/>
<evidence type="ECO:0000256" key="6">
    <source>
        <dbReference type="ARBA" id="ARBA00022679"/>
    </source>
</evidence>
<comment type="subcellular location">
    <subcellularLocation>
        <location evidence="1">Endomembrane system</location>
        <topology evidence="1">Peripheral membrane protein</topology>
    </subcellularLocation>
</comment>
<dbReference type="Pfam" id="PF19277">
    <property type="entry name" value="GPAT_C"/>
    <property type="match status" value="1"/>
</dbReference>
<organism evidence="12">
    <name type="scientific">uncultured Desulfobacteraceae bacterium</name>
    <dbReference type="NCBI Taxonomy" id="218296"/>
    <lineage>
        <taxon>Bacteria</taxon>
        <taxon>Pseudomonadati</taxon>
        <taxon>Thermodesulfobacteriota</taxon>
        <taxon>Desulfobacteria</taxon>
        <taxon>Desulfobacterales</taxon>
        <taxon>Desulfobacteraceae</taxon>
        <taxon>environmental samples</taxon>
    </lineage>
</organism>
<accession>A0A484HK52</accession>